<dbReference type="Gene3D" id="3.100.10.10">
    <property type="match status" value="1"/>
</dbReference>
<dbReference type="NCBIfam" id="TIGR01071">
    <property type="entry name" value="rplO_bact"/>
    <property type="match status" value="1"/>
</dbReference>
<keyword evidence="9" id="KW-1185">Reference proteome</keyword>
<evidence type="ECO:0000256" key="1">
    <source>
        <dbReference type="ARBA" id="ARBA00007320"/>
    </source>
</evidence>
<dbReference type="SUPFAM" id="SSF52080">
    <property type="entry name" value="Ribosomal proteins L15p and L18e"/>
    <property type="match status" value="1"/>
</dbReference>
<organism evidence="8 9">
    <name type="scientific">Aciditerrimonas ferrireducens</name>
    <dbReference type="NCBI Taxonomy" id="667306"/>
    <lineage>
        <taxon>Bacteria</taxon>
        <taxon>Bacillati</taxon>
        <taxon>Actinomycetota</taxon>
        <taxon>Acidimicrobiia</taxon>
        <taxon>Acidimicrobiales</taxon>
        <taxon>Acidimicrobiaceae</taxon>
        <taxon>Aciditerrimonas</taxon>
    </lineage>
</organism>
<comment type="similarity">
    <text evidence="1 4 5">Belongs to the universal ribosomal protein uL15 family.</text>
</comment>
<comment type="subunit">
    <text evidence="4">Part of the 50S ribosomal subunit.</text>
</comment>
<evidence type="ECO:0000256" key="5">
    <source>
        <dbReference type="RuleBase" id="RU003888"/>
    </source>
</evidence>
<evidence type="ECO:0000313" key="9">
    <source>
        <dbReference type="Proteomes" id="UP001589788"/>
    </source>
</evidence>
<dbReference type="InterPro" id="IPR021131">
    <property type="entry name" value="Ribosomal_uL15/eL18"/>
</dbReference>
<evidence type="ECO:0000256" key="3">
    <source>
        <dbReference type="ARBA" id="ARBA00023274"/>
    </source>
</evidence>
<feature type="compositionally biased region" description="Gly residues" evidence="6">
    <location>
        <begin position="24"/>
        <end position="39"/>
    </location>
</feature>
<keyword evidence="4" id="KW-0694">RNA-binding</keyword>
<feature type="domain" description="Large ribosomal subunit protein uL15/eL18" evidence="7">
    <location>
        <begin position="77"/>
        <end position="143"/>
    </location>
</feature>
<evidence type="ECO:0000259" key="7">
    <source>
        <dbReference type="Pfam" id="PF00828"/>
    </source>
</evidence>
<evidence type="ECO:0000256" key="2">
    <source>
        <dbReference type="ARBA" id="ARBA00022980"/>
    </source>
</evidence>
<dbReference type="RefSeq" id="WP_377788934.1">
    <property type="nucleotide sequence ID" value="NZ_JBHLYQ010000041.1"/>
</dbReference>
<dbReference type="InterPro" id="IPR036227">
    <property type="entry name" value="Ribosomal_uL15/eL18_sf"/>
</dbReference>
<protein>
    <recommendedName>
        <fullName evidence="4">Large ribosomal subunit protein uL15</fullName>
    </recommendedName>
</protein>
<dbReference type="HAMAP" id="MF_01341">
    <property type="entry name" value="Ribosomal_uL15"/>
    <property type="match status" value="1"/>
</dbReference>
<evidence type="ECO:0000256" key="4">
    <source>
        <dbReference type="HAMAP-Rule" id="MF_01341"/>
    </source>
</evidence>
<keyword evidence="3 4" id="KW-0687">Ribonucleoprotein</keyword>
<dbReference type="Pfam" id="PF00828">
    <property type="entry name" value="Ribosomal_L27A"/>
    <property type="match status" value="1"/>
</dbReference>
<sequence length="164" mass="17121">MTVKLHDLKPPRGAHRAKRRVARGIGGKGGKTAGRGTKGQGARDTIPLGFEGGQLPLTQRIPKLRGFANPFRVAYEPVNLDTLARFEGHEATPETLAAAGLVKKGALVKLLGRGTIERPLTVRVHAASAAARAAVEAAGGRVELLPLPFGHGRPPSAGNALANR</sequence>
<dbReference type="InterPro" id="IPR001196">
    <property type="entry name" value="Ribosomal_uL15_CS"/>
</dbReference>
<name>A0ABV6C1T2_9ACTN</name>
<feature type="region of interest" description="Disordered" evidence="6">
    <location>
        <begin position="1"/>
        <end position="42"/>
    </location>
</feature>
<comment type="function">
    <text evidence="4">Binds to the 23S rRNA.</text>
</comment>
<evidence type="ECO:0000313" key="8">
    <source>
        <dbReference type="EMBL" id="MFC0081654.1"/>
    </source>
</evidence>
<dbReference type="PANTHER" id="PTHR12934">
    <property type="entry name" value="50S RIBOSOMAL PROTEIN L15"/>
    <property type="match status" value="1"/>
</dbReference>
<dbReference type="PROSITE" id="PS00475">
    <property type="entry name" value="RIBOSOMAL_L15"/>
    <property type="match status" value="1"/>
</dbReference>
<dbReference type="EMBL" id="JBHLYQ010000041">
    <property type="protein sequence ID" value="MFC0081654.1"/>
    <property type="molecule type" value="Genomic_DNA"/>
</dbReference>
<dbReference type="InterPro" id="IPR005749">
    <property type="entry name" value="Ribosomal_uL15_bac-type"/>
</dbReference>
<keyword evidence="4" id="KW-0699">rRNA-binding</keyword>
<gene>
    <name evidence="4 8" type="primary">rplO</name>
    <name evidence="8" type="ORF">ACFFRE_05785</name>
</gene>
<proteinExistence type="inferred from homology"/>
<dbReference type="Proteomes" id="UP001589788">
    <property type="component" value="Unassembled WGS sequence"/>
</dbReference>
<accession>A0ABV6C1T2</accession>
<reference evidence="8 9" key="1">
    <citation type="submission" date="2024-09" db="EMBL/GenBank/DDBJ databases">
        <authorList>
            <person name="Sun Q."/>
            <person name="Mori K."/>
        </authorList>
    </citation>
    <scope>NUCLEOTIDE SEQUENCE [LARGE SCALE GENOMIC DNA]</scope>
    <source>
        <strain evidence="8 9">JCM 15389</strain>
    </source>
</reference>
<dbReference type="PANTHER" id="PTHR12934:SF11">
    <property type="entry name" value="LARGE RIBOSOMAL SUBUNIT PROTEIN UL15M"/>
    <property type="match status" value="1"/>
</dbReference>
<feature type="compositionally biased region" description="Basic and acidic residues" evidence="6">
    <location>
        <begin position="1"/>
        <end position="10"/>
    </location>
</feature>
<evidence type="ECO:0000256" key="6">
    <source>
        <dbReference type="SAM" id="MobiDB-lite"/>
    </source>
</evidence>
<dbReference type="InterPro" id="IPR030878">
    <property type="entry name" value="Ribosomal_uL15"/>
</dbReference>
<comment type="caution">
    <text evidence="8">The sequence shown here is derived from an EMBL/GenBank/DDBJ whole genome shotgun (WGS) entry which is preliminary data.</text>
</comment>
<keyword evidence="2 4" id="KW-0689">Ribosomal protein</keyword>
<feature type="compositionally biased region" description="Basic residues" evidence="6">
    <location>
        <begin position="12"/>
        <end position="22"/>
    </location>
</feature>
<dbReference type="GO" id="GO:0005840">
    <property type="term" value="C:ribosome"/>
    <property type="evidence" value="ECO:0007669"/>
    <property type="project" value="UniProtKB-KW"/>
</dbReference>